<keyword evidence="2 7" id="KW-1003">Cell membrane</keyword>
<dbReference type="GO" id="GO:0042158">
    <property type="term" value="P:lipoprotein biosynthetic process"/>
    <property type="evidence" value="ECO:0007669"/>
    <property type="project" value="UniProtKB-UniRule"/>
</dbReference>
<accession>E1WYV1</accession>
<dbReference type="RefSeq" id="WP_014245513.1">
    <property type="nucleotide sequence ID" value="NC_016620.1"/>
</dbReference>
<feature type="transmembrane region" description="Helical" evidence="7">
    <location>
        <begin position="20"/>
        <end position="36"/>
    </location>
</feature>
<organism evidence="8 9">
    <name type="scientific">Halobacteriovorax marinus (strain ATCC BAA-682 / DSM 15412 / SJ)</name>
    <name type="common">Bacteriovorax marinus</name>
    <dbReference type="NCBI Taxonomy" id="862908"/>
    <lineage>
        <taxon>Bacteria</taxon>
        <taxon>Pseudomonadati</taxon>
        <taxon>Bdellovibrionota</taxon>
        <taxon>Bacteriovoracia</taxon>
        <taxon>Bacteriovoracales</taxon>
        <taxon>Halobacteriovoraceae</taxon>
        <taxon>Halobacteriovorax</taxon>
    </lineage>
</organism>
<dbReference type="eggNOG" id="COG0682">
    <property type="taxonomic scope" value="Bacteria"/>
</dbReference>
<evidence type="ECO:0000313" key="8">
    <source>
        <dbReference type="EMBL" id="CBW27742.1"/>
    </source>
</evidence>
<reference evidence="9" key="1">
    <citation type="journal article" date="2013" name="ISME J.">
        <title>A small predatory core genome in the divergent marine Bacteriovorax marinus SJ and the terrestrial Bdellovibrio bacteriovorus.</title>
        <authorList>
            <person name="Crossman L.C."/>
            <person name="Chen H."/>
            <person name="Cerdeno-Tarraga A.M."/>
            <person name="Brooks K."/>
            <person name="Quail M.A."/>
            <person name="Pineiro S.A."/>
            <person name="Hobley L."/>
            <person name="Sockett R.E."/>
            <person name="Bentley S.D."/>
            <person name="Parkhill J."/>
            <person name="Williams H.N."/>
            <person name="Stine O.C."/>
        </authorList>
    </citation>
    <scope>NUCLEOTIDE SEQUENCE [LARGE SCALE GENOMIC DNA]</scope>
    <source>
        <strain evidence="9">ATCC BAA-682 / DSM 15412 / SJ</strain>
    </source>
</reference>
<name>E1WYV1_HALMS</name>
<dbReference type="HOGENOM" id="CLU_013386_1_0_7"/>
<feature type="transmembrane region" description="Helical" evidence="7">
    <location>
        <begin position="89"/>
        <end position="111"/>
    </location>
</feature>
<evidence type="ECO:0000256" key="6">
    <source>
        <dbReference type="ARBA" id="ARBA00023136"/>
    </source>
</evidence>
<evidence type="ECO:0000256" key="1">
    <source>
        <dbReference type="ARBA" id="ARBA00007150"/>
    </source>
</evidence>
<dbReference type="UniPathway" id="UPA00664"/>
<keyword evidence="5 7" id="KW-1133">Transmembrane helix</keyword>
<dbReference type="AlphaFoldDB" id="E1WYV1"/>
<evidence type="ECO:0000256" key="2">
    <source>
        <dbReference type="ARBA" id="ARBA00022475"/>
    </source>
</evidence>
<dbReference type="PATRIC" id="fig|862908.3.peg.2848"/>
<sequence>MNPLNIDPIIFSIGPVSVRWYGMMYVIGFVIANILLKKLVEKGFYKIEKDKIDSMITTMLICMFLGARFAYVFIYNWDYYSGHIGELFYVWQGGLSFHGALAGLLFGGWYFGRKNGVSWAQVMDATALAGTPGLFFGRMGNFINGELYGRVTDSPFGMVFKTGGPYPRHPSQLYEGFAEGILLTLILWLIMTKVKRHGVIACSFVIGYGFFRYFIEFFREADQQLGYYFGGTTTMGQILCLIMIIGGFAALYLNSKREDPI</sequence>
<dbReference type="GO" id="GO:0005886">
    <property type="term" value="C:plasma membrane"/>
    <property type="evidence" value="ECO:0007669"/>
    <property type="project" value="UniProtKB-SubCell"/>
</dbReference>
<dbReference type="EMBL" id="FQ312005">
    <property type="protein sequence ID" value="CBW27742.1"/>
    <property type="molecule type" value="Genomic_DNA"/>
</dbReference>
<evidence type="ECO:0000256" key="3">
    <source>
        <dbReference type="ARBA" id="ARBA00022679"/>
    </source>
</evidence>
<evidence type="ECO:0000313" key="9">
    <source>
        <dbReference type="Proteomes" id="UP000008963"/>
    </source>
</evidence>
<comment type="function">
    <text evidence="7">Catalyzes the transfer of the diacylglyceryl group from phosphatidylglycerol to the sulfhydryl group of the N-terminal cysteine of a prolipoprotein, the first step in the formation of mature lipoproteins.</text>
</comment>
<dbReference type="InterPro" id="IPR001640">
    <property type="entry name" value="Lgt"/>
</dbReference>
<dbReference type="Proteomes" id="UP000008963">
    <property type="component" value="Chromosome"/>
</dbReference>
<dbReference type="STRING" id="862908.BMS_2978"/>
<dbReference type="PROSITE" id="PS01311">
    <property type="entry name" value="LGT"/>
    <property type="match status" value="1"/>
</dbReference>
<feature type="transmembrane region" description="Helical" evidence="7">
    <location>
        <begin position="197"/>
        <end position="215"/>
    </location>
</feature>
<comment type="pathway">
    <text evidence="7">Protein modification; lipoprotein biosynthesis (diacylglyceryl transfer).</text>
</comment>
<protein>
    <recommendedName>
        <fullName evidence="7">Phosphatidylglycerol--prolipoprotein diacylglyceryl transferase</fullName>
        <ecNumber evidence="7">2.5.1.145</ecNumber>
    </recommendedName>
</protein>
<dbReference type="HAMAP" id="MF_01147">
    <property type="entry name" value="Lgt"/>
    <property type="match status" value="1"/>
</dbReference>
<dbReference type="PANTHER" id="PTHR30589:SF0">
    <property type="entry name" value="PHOSPHATIDYLGLYCEROL--PROLIPOPROTEIN DIACYLGLYCERYL TRANSFERASE"/>
    <property type="match status" value="1"/>
</dbReference>
<dbReference type="EC" id="2.5.1.145" evidence="7"/>
<comment type="subcellular location">
    <subcellularLocation>
        <location evidence="7">Cell inner membrane</location>
        <topology evidence="7">Multi-pass membrane protein</topology>
    </subcellularLocation>
</comment>
<feature type="transmembrane region" description="Helical" evidence="7">
    <location>
        <begin position="227"/>
        <end position="253"/>
    </location>
</feature>
<comment type="catalytic activity">
    <reaction evidence="7">
        <text>L-cysteinyl-[prolipoprotein] + a 1,2-diacyl-sn-glycero-3-phospho-(1'-sn-glycerol) = an S-1,2-diacyl-sn-glyceryl-L-cysteinyl-[prolipoprotein] + sn-glycerol 1-phosphate + H(+)</text>
        <dbReference type="Rhea" id="RHEA:56712"/>
        <dbReference type="Rhea" id="RHEA-COMP:14679"/>
        <dbReference type="Rhea" id="RHEA-COMP:14680"/>
        <dbReference type="ChEBI" id="CHEBI:15378"/>
        <dbReference type="ChEBI" id="CHEBI:29950"/>
        <dbReference type="ChEBI" id="CHEBI:57685"/>
        <dbReference type="ChEBI" id="CHEBI:64716"/>
        <dbReference type="ChEBI" id="CHEBI:140658"/>
        <dbReference type="EC" id="2.5.1.145"/>
    </reaction>
</comment>
<dbReference type="PANTHER" id="PTHR30589">
    <property type="entry name" value="PROLIPOPROTEIN DIACYLGLYCERYL TRANSFERASE"/>
    <property type="match status" value="1"/>
</dbReference>
<dbReference type="OrthoDB" id="5293946at2"/>
<evidence type="ECO:0000256" key="4">
    <source>
        <dbReference type="ARBA" id="ARBA00022692"/>
    </source>
</evidence>
<keyword evidence="7" id="KW-0997">Cell inner membrane</keyword>
<gene>
    <name evidence="7 8" type="primary">lgt</name>
    <name evidence="8" type="ordered locus">BMS_2978</name>
</gene>
<evidence type="ECO:0000256" key="5">
    <source>
        <dbReference type="ARBA" id="ARBA00022989"/>
    </source>
</evidence>
<proteinExistence type="inferred from homology"/>
<keyword evidence="4 7" id="KW-0812">Transmembrane</keyword>
<dbReference type="NCBIfam" id="TIGR00544">
    <property type="entry name" value="lgt"/>
    <property type="match status" value="1"/>
</dbReference>
<dbReference type="Pfam" id="PF01790">
    <property type="entry name" value="LGT"/>
    <property type="match status" value="1"/>
</dbReference>
<feature type="transmembrane region" description="Helical" evidence="7">
    <location>
        <begin position="56"/>
        <end position="77"/>
    </location>
</feature>
<comment type="similarity">
    <text evidence="1 7">Belongs to the Lgt family.</text>
</comment>
<evidence type="ECO:0000256" key="7">
    <source>
        <dbReference type="HAMAP-Rule" id="MF_01147"/>
    </source>
</evidence>
<dbReference type="GO" id="GO:0008961">
    <property type="term" value="F:phosphatidylglycerol-prolipoprotein diacylglyceryl transferase activity"/>
    <property type="evidence" value="ECO:0007669"/>
    <property type="project" value="UniProtKB-UniRule"/>
</dbReference>
<feature type="binding site" evidence="7">
    <location>
        <position position="138"/>
    </location>
    <ligand>
        <name>a 1,2-diacyl-sn-glycero-3-phospho-(1'-sn-glycerol)</name>
        <dbReference type="ChEBI" id="CHEBI:64716"/>
    </ligand>
</feature>
<keyword evidence="9" id="KW-1185">Reference proteome</keyword>
<dbReference type="KEGG" id="bmx:BMS_2978"/>
<keyword evidence="6 7" id="KW-0472">Membrane</keyword>
<keyword evidence="3 7" id="KW-0808">Transferase</keyword>